<dbReference type="AlphaFoldDB" id="A0A553HYQ4"/>
<feature type="compositionally biased region" description="Basic and acidic residues" evidence="1">
    <location>
        <begin position="84"/>
        <end position="99"/>
    </location>
</feature>
<reference evidence="3" key="1">
    <citation type="submission" date="2019-06" db="EMBL/GenBank/DDBJ databases">
        <title>Draft genome sequence of the griseofulvin-producing fungus Xylaria cubensis strain G536.</title>
        <authorList>
            <person name="Mead M.E."/>
            <person name="Raja H.A."/>
            <person name="Steenwyk J.L."/>
            <person name="Knowles S.L."/>
            <person name="Oberlies N.H."/>
            <person name="Rokas A."/>
        </authorList>
    </citation>
    <scope>NUCLEOTIDE SEQUENCE [LARGE SCALE GENOMIC DNA]</scope>
    <source>
        <strain evidence="3">G536</strain>
    </source>
</reference>
<keyword evidence="3" id="KW-1185">Reference proteome</keyword>
<accession>A0A553HYQ4</accession>
<feature type="region of interest" description="Disordered" evidence="1">
    <location>
        <begin position="367"/>
        <end position="400"/>
    </location>
</feature>
<dbReference type="Proteomes" id="UP000319160">
    <property type="component" value="Unassembled WGS sequence"/>
</dbReference>
<organism evidence="2 3">
    <name type="scientific">Xylaria flabelliformis</name>
    <dbReference type="NCBI Taxonomy" id="2512241"/>
    <lineage>
        <taxon>Eukaryota</taxon>
        <taxon>Fungi</taxon>
        <taxon>Dikarya</taxon>
        <taxon>Ascomycota</taxon>
        <taxon>Pezizomycotina</taxon>
        <taxon>Sordariomycetes</taxon>
        <taxon>Xylariomycetidae</taxon>
        <taxon>Xylariales</taxon>
        <taxon>Xylariaceae</taxon>
        <taxon>Xylaria</taxon>
    </lineage>
</organism>
<comment type="caution">
    <text evidence="2">The sequence shown here is derived from an EMBL/GenBank/DDBJ whole genome shotgun (WGS) entry which is preliminary data.</text>
</comment>
<feature type="compositionally biased region" description="Polar residues" evidence="1">
    <location>
        <begin position="8"/>
        <end position="22"/>
    </location>
</feature>
<evidence type="ECO:0000313" key="3">
    <source>
        <dbReference type="Proteomes" id="UP000319160"/>
    </source>
</evidence>
<feature type="compositionally biased region" description="Basic and acidic residues" evidence="1">
    <location>
        <begin position="387"/>
        <end position="400"/>
    </location>
</feature>
<protein>
    <submittedName>
        <fullName evidence="2">Uncharacterized protein</fullName>
    </submittedName>
</protein>
<proteinExistence type="predicted"/>
<feature type="compositionally biased region" description="Polar residues" evidence="1">
    <location>
        <begin position="36"/>
        <end position="46"/>
    </location>
</feature>
<sequence>MMEESYEIENTTAGRTDQNLSPTPRLDSNDKDKWNDGSNTNRNFGDSKTLVPESWELAVENEADSEYTSKQNRGERRRNRQRERRQQWRHDKWKVKAETIPDVPSELSKSNTDQLDRAKRAKRHRRSPQERTISFLVNLFQYDTRPADWDLVCIQPGEYAAFPYHQAALPLSRLSALIWKTEYESREISCLTRKGLEKVEATLIEKERELIFYEEHMRNMDVISQNLSEYSGEVKNLPPEPVTKVFTLRSFSENKDVVVASDILKHLLKNKEKGQIIESIEMGSLKWRALSSGILHKLKCMPHFHCVQLPHSNRGGSGFPRTTSSSLLGLVVLLEGGRDDLFDVRKSYCSLAHPVVRMGSVEYKEVHGHPYSSAEEERNDGANGNESEEHNRVLEPKLSKDAEVLGSEALRENLEIVDPTPNDRARHRTLTHLSDDHIANFE</sequence>
<evidence type="ECO:0000256" key="1">
    <source>
        <dbReference type="SAM" id="MobiDB-lite"/>
    </source>
</evidence>
<dbReference type="OrthoDB" id="4775687at2759"/>
<dbReference type="EMBL" id="VFLP01000031">
    <property type="protein sequence ID" value="TRX93064.1"/>
    <property type="molecule type" value="Genomic_DNA"/>
</dbReference>
<name>A0A553HYQ4_9PEZI</name>
<gene>
    <name evidence="2" type="ORF">FHL15_005932</name>
</gene>
<evidence type="ECO:0000313" key="2">
    <source>
        <dbReference type="EMBL" id="TRX93064.1"/>
    </source>
</evidence>
<feature type="region of interest" description="Disordered" evidence="1">
    <location>
        <begin position="1"/>
        <end position="127"/>
    </location>
</feature>